<dbReference type="Proteomes" id="UP000294114">
    <property type="component" value="Unassembled WGS sequence"/>
</dbReference>
<evidence type="ECO:0000313" key="2">
    <source>
        <dbReference type="Proteomes" id="UP000294114"/>
    </source>
</evidence>
<sequence length="281" mass="31246">MSDQGSASTVALTTRLRLHRREWRHAGRTYQVISLRPTDPVRYAVRVERHYTVVSSDLAGARLLGRLLWGLAYQRRPDTLLVLEPGRLVPDVEEGRPSPPVVFSVAARTVLTPVVARRLRAAHLWRSRPTGTVTWNTVGFPAALADLQRWYADRRAGVPLPDGYVPTWPTPHLHADASVVTLSAAPGLLRQWATTVGRAGGWWYGDESCTEPDWGVGFDVHAVRHFHRRVSAARRARAEVLAAPGLPTEPDLVAERVRAHIEVVAARRPGPWDFAPPPRPD</sequence>
<comment type="caution">
    <text evidence="1">The sequence shown here is derived from an EMBL/GenBank/DDBJ whole genome shotgun (WGS) entry which is preliminary data.</text>
</comment>
<dbReference type="OrthoDB" id="4350139at2"/>
<gene>
    <name evidence="1" type="ORF">EV384_5017</name>
</gene>
<evidence type="ECO:0000313" key="1">
    <source>
        <dbReference type="EMBL" id="RZU76369.1"/>
    </source>
</evidence>
<dbReference type="EMBL" id="SHLD01000001">
    <property type="protein sequence ID" value="RZU76369.1"/>
    <property type="molecule type" value="Genomic_DNA"/>
</dbReference>
<accession>A0A4Q8BGL8</accession>
<organism evidence="1 2">
    <name type="scientific">Micromonospora kangleipakensis</name>
    <dbReference type="NCBI Taxonomy" id="1077942"/>
    <lineage>
        <taxon>Bacteria</taxon>
        <taxon>Bacillati</taxon>
        <taxon>Actinomycetota</taxon>
        <taxon>Actinomycetes</taxon>
        <taxon>Micromonosporales</taxon>
        <taxon>Micromonosporaceae</taxon>
        <taxon>Micromonospora</taxon>
    </lineage>
</organism>
<dbReference type="AlphaFoldDB" id="A0A4Q8BGL8"/>
<dbReference type="RefSeq" id="WP_130336987.1">
    <property type="nucleotide sequence ID" value="NZ_SHLD01000001.1"/>
</dbReference>
<protein>
    <submittedName>
        <fullName evidence="1">Uncharacterized protein</fullName>
    </submittedName>
</protein>
<keyword evidence="2" id="KW-1185">Reference proteome</keyword>
<proteinExistence type="predicted"/>
<name>A0A4Q8BGL8_9ACTN</name>
<reference evidence="1 2" key="1">
    <citation type="submission" date="2019-02" db="EMBL/GenBank/DDBJ databases">
        <title>Sequencing the genomes of 1000 actinobacteria strains.</title>
        <authorList>
            <person name="Klenk H.-P."/>
        </authorList>
    </citation>
    <scope>NUCLEOTIDE SEQUENCE [LARGE SCALE GENOMIC DNA]</scope>
    <source>
        <strain evidence="1 2">DSM 45612</strain>
    </source>
</reference>